<dbReference type="SUPFAM" id="SSF101898">
    <property type="entry name" value="NHL repeat"/>
    <property type="match status" value="1"/>
</dbReference>
<dbReference type="InterPro" id="IPR011042">
    <property type="entry name" value="6-blade_b-propeller_TolB-like"/>
</dbReference>
<protein>
    <recommendedName>
        <fullName evidence="7">SMP-30/Gluconolactonase/LRE-like region domain-containing protein</fullName>
    </recommendedName>
</protein>
<evidence type="ECO:0000256" key="3">
    <source>
        <dbReference type="ARBA" id="ARBA00022475"/>
    </source>
</evidence>
<keyword evidence="6" id="KW-1185">Reference proteome</keyword>
<dbReference type="EMBL" id="MORL01000009">
    <property type="protein sequence ID" value="OIN57953.1"/>
    <property type="molecule type" value="Genomic_DNA"/>
</dbReference>
<evidence type="ECO:0000313" key="5">
    <source>
        <dbReference type="EMBL" id="OIN57953.1"/>
    </source>
</evidence>
<dbReference type="OrthoDB" id="5292493at2"/>
<dbReference type="Proteomes" id="UP000181790">
    <property type="component" value="Unassembled WGS sequence"/>
</dbReference>
<dbReference type="PROSITE" id="PS51257">
    <property type="entry name" value="PROKAR_LIPOPROTEIN"/>
    <property type="match status" value="1"/>
</dbReference>
<dbReference type="GO" id="GO:0005886">
    <property type="term" value="C:plasma membrane"/>
    <property type="evidence" value="ECO:0007669"/>
    <property type="project" value="UniProtKB-SubCell"/>
</dbReference>
<proteinExistence type="inferred from homology"/>
<dbReference type="Gene3D" id="2.120.10.30">
    <property type="entry name" value="TolB, C-terminal domain"/>
    <property type="match status" value="1"/>
</dbReference>
<keyword evidence="3" id="KW-1003">Cell membrane</keyword>
<dbReference type="Pfam" id="PF06977">
    <property type="entry name" value="SdiA-regulated"/>
    <property type="match status" value="1"/>
</dbReference>
<dbReference type="InterPro" id="IPR009722">
    <property type="entry name" value="YjiK/CarP"/>
</dbReference>
<evidence type="ECO:0008006" key="7">
    <source>
        <dbReference type="Google" id="ProtNLM"/>
    </source>
</evidence>
<evidence type="ECO:0000256" key="4">
    <source>
        <dbReference type="ARBA" id="ARBA00023136"/>
    </source>
</evidence>
<comment type="similarity">
    <text evidence="2">Belongs to the YjiK family.</text>
</comment>
<reference evidence="5 6" key="1">
    <citation type="submission" date="2016-10" db="EMBL/GenBank/DDBJ databases">
        <title>Arsenicibacter rosenii gen. nov., sp. nov., an efficient arsenic-methylating bacterium isolated from an arsenic-contaminated paddy soil.</title>
        <authorList>
            <person name="Huang K."/>
        </authorList>
    </citation>
    <scope>NUCLEOTIDE SEQUENCE [LARGE SCALE GENOMIC DNA]</scope>
    <source>
        <strain evidence="5 6">SM-1</strain>
    </source>
</reference>
<evidence type="ECO:0000256" key="2">
    <source>
        <dbReference type="ARBA" id="ARBA00009852"/>
    </source>
</evidence>
<evidence type="ECO:0000313" key="6">
    <source>
        <dbReference type="Proteomes" id="UP000181790"/>
    </source>
</evidence>
<keyword evidence="4" id="KW-0472">Membrane</keyword>
<dbReference type="RefSeq" id="WP_071504542.1">
    <property type="nucleotide sequence ID" value="NZ_MORL01000009.1"/>
</dbReference>
<dbReference type="AlphaFoldDB" id="A0A1S2VGU5"/>
<organism evidence="5 6">
    <name type="scientific">Arsenicibacter rosenii</name>
    <dbReference type="NCBI Taxonomy" id="1750698"/>
    <lineage>
        <taxon>Bacteria</taxon>
        <taxon>Pseudomonadati</taxon>
        <taxon>Bacteroidota</taxon>
        <taxon>Cytophagia</taxon>
        <taxon>Cytophagales</taxon>
        <taxon>Spirosomataceae</taxon>
        <taxon>Arsenicibacter</taxon>
    </lineage>
</organism>
<evidence type="ECO:0000256" key="1">
    <source>
        <dbReference type="ARBA" id="ARBA00004236"/>
    </source>
</evidence>
<comment type="caution">
    <text evidence="5">The sequence shown here is derived from an EMBL/GenBank/DDBJ whole genome shotgun (WGS) entry which is preliminary data.</text>
</comment>
<gene>
    <name evidence="5" type="ORF">BLX24_17835</name>
</gene>
<sequence>MKQQILYACLLIAVLGACQSKKQEDKTAQVINQAIPYDLSKPDQRDDLPRDLREISGLSYFKPGMLACIQDELAVVFLYDLKKKKVAEEVVFGSKGDYEGVEYVNEELFALRSDGEIYHFPAQSMGSKYVAHIKVGLPGKNDVEGLGYDPKLNALLLAVKDGKGSDKPIYYYDLKHGTLFQGPVIKQDELKAFEKATNTEGAKEHADHEVKPAGIAVHPKSGDYYVVASNGHRLLVLNRKGKMLSSVPLDPGLFKQPEGICFAPDGTLYIASEGGYLLTFNMIP</sequence>
<name>A0A1S2VGU5_9BACT</name>
<accession>A0A1S2VGU5</accession>
<comment type="subcellular location">
    <subcellularLocation>
        <location evidence="1">Cell membrane</location>
    </subcellularLocation>
</comment>